<dbReference type="Pfam" id="PF08265">
    <property type="entry name" value="YL1_C"/>
    <property type="match status" value="1"/>
</dbReference>
<dbReference type="Pfam" id="PF05764">
    <property type="entry name" value="YL1"/>
    <property type="match status" value="1"/>
</dbReference>
<dbReference type="GO" id="GO:0005634">
    <property type="term" value="C:nucleus"/>
    <property type="evidence" value="ECO:0007669"/>
    <property type="project" value="TreeGrafter"/>
</dbReference>
<feature type="compositionally biased region" description="Polar residues" evidence="2">
    <location>
        <begin position="148"/>
        <end position="157"/>
    </location>
</feature>
<feature type="compositionally biased region" description="Basic and acidic residues" evidence="2">
    <location>
        <begin position="114"/>
        <end position="126"/>
    </location>
</feature>
<dbReference type="Proteomes" id="UP000297716">
    <property type="component" value="Unassembled WGS sequence"/>
</dbReference>
<feature type="compositionally biased region" description="Polar residues" evidence="2">
    <location>
        <begin position="798"/>
        <end position="811"/>
    </location>
</feature>
<feature type="region of interest" description="Disordered" evidence="2">
    <location>
        <begin position="313"/>
        <end position="361"/>
    </location>
</feature>
<feature type="compositionally biased region" description="Polar residues" evidence="2">
    <location>
        <begin position="421"/>
        <end position="446"/>
    </location>
</feature>
<dbReference type="InterPro" id="IPR046757">
    <property type="entry name" value="YL1_N"/>
</dbReference>
<feature type="compositionally biased region" description="Low complexity" evidence="2">
    <location>
        <begin position="556"/>
        <end position="568"/>
    </location>
</feature>
<name>A0A4Z0YQI9_9PEZI</name>
<feature type="domain" description="Vps72/YL1 C-terminal" evidence="3">
    <location>
        <begin position="677"/>
        <end position="704"/>
    </location>
</feature>
<feature type="compositionally biased region" description="Acidic residues" evidence="2">
    <location>
        <begin position="65"/>
        <end position="92"/>
    </location>
</feature>
<evidence type="ECO:0000313" key="5">
    <source>
        <dbReference type="Proteomes" id="UP000297716"/>
    </source>
</evidence>
<feature type="region of interest" description="Disordered" evidence="2">
    <location>
        <begin position="1"/>
        <end position="211"/>
    </location>
</feature>
<reference evidence="4 5" key="1">
    <citation type="submission" date="2019-03" db="EMBL/GenBank/DDBJ databases">
        <title>Draft genome sequence of Xylaria hypoxylon DSM 108379, a ubiquitous saprotrophic-parasitic fungi on hardwood.</title>
        <authorList>
            <person name="Buettner E."/>
            <person name="Leonhardt S."/>
            <person name="Gebauer A.M."/>
            <person name="Liers C."/>
            <person name="Hofrichter M."/>
            <person name="Kellner H."/>
        </authorList>
    </citation>
    <scope>NUCLEOTIDE SEQUENCE [LARGE SCALE GENOMIC DNA]</scope>
    <source>
        <strain evidence="4 5">DSM 108379</strain>
    </source>
</reference>
<feature type="compositionally biased region" description="Polar residues" evidence="2">
    <location>
        <begin position="333"/>
        <end position="342"/>
    </location>
</feature>
<feature type="region of interest" description="Disordered" evidence="2">
    <location>
        <begin position="739"/>
        <end position="781"/>
    </location>
</feature>
<proteinExistence type="inferred from homology"/>
<protein>
    <recommendedName>
        <fullName evidence="3">Vps72/YL1 C-terminal domain-containing protein</fullName>
    </recommendedName>
</protein>
<feature type="region of interest" description="Disordered" evidence="2">
    <location>
        <begin position="398"/>
        <end position="468"/>
    </location>
</feature>
<accession>A0A4Z0YQI9</accession>
<evidence type="ECO:0000256" key="1">
    <source>
        <dbReference type="ARBA" id="ARBA00006832"/>
    </source>
</evidence>
<organism evidence="4 5">
    <name type="scientific">Xylaria hypoxylon</name>
    <dbReference type="NCBI Taxonomy" id="37992"/>
    <lineage>
        <taxon>Eukaryota</taxon>
        <taxon>Fungi</taxon>
        <taxon>Dikarya</taxon>
        <taxon>Ascomycota</taxon>
        <taxon>Pezizomycotina</taxon>
        <taxon>Sordariomycetes</taxon>
        <taxon>Xylariomycetidae</taxon>
        <taxon>Xylariales</taxon>
        <taxon>Xylariaceae</taxon>
        <taxon>Xylaria</taxon>
    </lineage>
</organism>
<feature type="compositionally biased region" description="Basic and acidic residues" evidence="2">
    <location>
        <begin position="35"/>
        <end position="52"/>
    </location>
</feature>
<feature type="compositionally biased region" description="Polar residues" evidence="2">
    <location>
        <begin position="534"/>
        <end position="547"/>
    </location>
</feature>
<keyword evidence="5" id="KW-1185">Reference proteome</keyword>
<comment type="similarity">
    <text evidence="1">Belongs to the VPS72/YL1 family.</text>
</comment>
<gene>
    <name evidence="4" type="ORF">E0Z10_g2649</name>
</gene>
<feature type="compositionally biased region" description="Low complexity" evidence="2">
    <location>
        <begin position="407"/>
        <end position="420"/>
    </location>
</feature>
<feature type="compositionally biased region" description="Basic and acidic residues" evidence="2">
    <location>
        <begin position="1"/>
        <end position="20"/>
    </location>
</feature>
<feature type="compositionally biased region" description="Low complexity" evidence="2">
    <location>
        <begin position="581"/>
        <end position="591"/>
    </location>
</feature>
<sequence length="899" mass="96189">MATSDEERRMQVDGEEKDSLSSDSSDSENDLSGDEEPRSKVEWLTAGREKRSTAGNRMKSMIAAEEPDDELELLFAEDADDAGFTDVEDDGSDAQMSSSEDEDAQDNADDLEGEKELDKQTHEGRQAARKRKAQEAIPLKFRKKVKIDTSQTPSASVTPAPKPRPKKKSERISWLPTPADMPTRASRRETTMAGKEQLHKQMAEREVKRLKQVEAMERKAKRMEALKKPPMTQAERLAEAAMVEKRNAKSLNRWEEAEKQREEERKAKLAALNNRTLKGPVVTFWSGVGEWIDGKLKHVGKIVTIEEKPVKKKRHSAVGPEEMMDGSLEDKTGQANNINTSPDKAVAVDPSSASSKEVEAKPELGKGCVISVPDGACLAGTKSGNPVLSIGVGQEAQPTHTGVAGMTSAAPATSPAVPTTQDGEASSDSRNQYSKPTEDVSQSQIPSLADIRPPDLKPPDLQPPSTSLYTTSMFAPPTQASLMKPLELKLSSNSFLAPPVGVSQNGLSMPMIGYNTPHGTPISSNNVLAPPNPAQRQSPLSMPQTNIHPPPPPSTATPTATPTPTLSTQVISTPKPPMPSTPSTTPSTTPTLTHIRPSSKTSLGAVKNTKGNAQKHQPKEVAPPPLPLPPANGKATRNCIILQNFSENAIKDKPVQTRILFGREMNKLPKPGPAIRCVITNHPARYRDPKTGLPYYNAYAFKQIQRLYSGEYKWSNLIGAWIGSETSAAIGVPVRFADPDAPLPPKEQAPADASMKDDEITDGSTENTRPQTADQQAVGVSVLSASQSSHIAAPVVASQVSSDTPAATGQGSDKAETPFVTIGSSSSIQTHVPTTSATFALNTDQVTASGGPMTSNTNLKTIDNISNTQQRDVVGTTVGVPFASSPGPAIVLEQGAANP</sequence>
<evidence type="ECO:0000256" key="2">
    <source>
        <dbReference type="SAM" id="MobiDB-lite"/>
    </source>
</evidence>
<feature type="compositionally biased region" description="Polar residues" evidence="2">
    <location>
        <begin position="518"/>
        <end position="527"/>
    </location>
</feature>
<dbReference type="PANTHER" id="PTHR13275">
    <property type="entry name" value="YL-1 PROTEIN TRANSCRIPTION FACTOR-LIKE 1"/>
    <property type="match status" value="1"/>
</dbReference>
<feature type="compositionally biased region" description="Pro residues" evidence="2">
    <location>
        <begin position="621"/>
        <end position="630"/>
    </location>
</feature>
<feature type="compositionally biased region" description="Basic and acidic residues" evidence="2">
    <location>
        <begin position="186"/>
        <end position="211"/>
    </location>
</feature>
<feature type="region of interest" description="Disordered" evidence="2">
    <location>
        <begin position="796"/>
        <end position="816"/>
    </location>
</feature>
<dbReference type="InterPro" id="IPR013272">
    <property type="entry name" value="Vps72/YL1_C"/>
</dbReference>
<dbReference type="SMART" id="SM00993">
    <property type="entry name" value="YL1_C"/>
    <property type="match status" value="1"/>
</dbReference>
<dbReference type="EMBL" id="SKBN01000033">
    <property type="protein sequence ID" value="TGJ86137.1"/>
    <property type="molecule type" value="Genomic_DNA"/>
</dbReference>
<feature type="compositionally biased region" description="Acidic residues" evidence="2">
    <location>
        <begin position="25"/>
        <end position="34"/>
    </location>
</feature>
<dbReference type="PANTHER" id="PTHR13275:SF4">
    <property type="entry name" value="VACUOLAR PROTEIN SORTING-ASSOCIATED PROTEIN 72 HOMOLOG"/>
    <property type="match status" value="1"/>
</dbReference>
<feature type="compositionally biased region" description="Polar residues" evidence="2">
    <location>
        <begin position="762"/>
        <end position="775"/>
    </location>
</feature>
<feature type="compositionally biased region" description="Acidic residues" evidence="2">
    <location>
        <begin position="99"/>
        <end position="113"/>
    </location>
</feature>
<dbReference type="AlphaFoldDB" id="A0A4Z0YQI9"/>
<comment type="caution">
    <text evidence="4">The sequence shown here is derived from an EMBL/GenBank/DDBJ whole genome shotgun (WGS) entry which is preliminary data.</text>
</comment>
<evidence type="ECO:0000259" key="3">
    <source>
        <dbReference type="SMART" id="SM00993"/>
    </source>
</evidence>
<evidence type="ECO:0000313" key="4">
    <source>
        <dbReference type="EMBL" id="TGJ86137.1"/>
    </source>
</evidence>
<dbReference type="STRING" id="37992.A0A4Z0YQI9"/>
<feature type="region of interest" description="Disordered" evidence="2">
    <location>
        <begin position="518"/>
        <end position="632"/>
    </location>
</feature>
<dbReference type="OrthoDB" id="3942062at2759"/>